<evidence type="ECO:0000313" key="3">
    <source>
        <dbReference type="WBParaSite" id="L893_g24401.t1"/>
    </source>
</evidence>
<name>A0A1I7Z9Z4_9BILA</name>
<feature type="transmembrane region" description="Helical" evidence="1">
    <location>
        <begin position="129"/>
        <end position="151"/>
    </location>
</feature>
<keyword evidence="1" id="KW-0812">Transmembrane</keyword>
<dbReference type="AlphaFoldDB" id="A0A1I7Z9Z4"/>
<sequence>MFLRLFISLFNICIFVVFFPANLAVIWVICKSLGLRKLWSYRIIANIAVADSLMLVNVLLAGLMSLFNREFPNFVLKVSWNLLDVGIDLLQIIVMMHLCLTMTELLLCFTLTANRLFVILQLSRFDKAFIYRGMLVISWSLGVLGAVSALFDSKLYYDLKVHLFRTDAAGFFHRSRVYTFPALFALSALMHGIIVLKLSFQRKKVASEDIKLFIQAVLPFTWLVLYMFLSNRSSWINNPLLAQLSLHCVHGFQWVDSAEGNHEADGVEEEQSEGGDCYGYHVEITILTATIACDEVEE</sequence>
<dbReference type="Proteomes" id="UP000095287">
    <property type="component" value="Unplaced"/>
</dbReference>
<protein>
    <submittedName>
        <fullName evidence="3">G_PROTEIN_RECEP_F1_2 domain-containing protein</fullName>
    </submittedName>
</protein>
<dbReference type="WBParaSite" id="L893_g24401.t1">
    <property type="protein sequence ID" value="L893_g24401.t1"/>
    <property type="gene ID" value="L893_g24401"/>
</dbReference>
<feature type="transmembrane region" description="Helical" evidence="1">
    <location>
        <begin position="41"/>
        <end position="67"/>
    </location>
</feature>
<evidence type="ECO:0000313" key="2">
    <source>
        <dbReference type="Proteomes" id="UP000095287"/>
    </source>
</evidence>
<keyword evidence="1" id="KW-1133">Transmembrane helix</keyword>
<organism evidence="2 3">
    <name type="scientific">Steinernema glaseri</name>
    <dbReference type="NCBI Taxonomy" id="37863"/>
    <lineage>
        <taxon>Eukaryota</taxon>
        <taxon>Metazoa</taxon>
        <taxon>Ecdysozoa</taxon>
        <taxon>Nematoda</taxon>
        <taxon>Chromadorea</taxon>
        <taxon>Rhabditida</taxon>
        <taxon>Tylenchina</taxon>
        <taxon>Panagrolaimomorpha</taxon>
        <taxon>Strongyloidoidea</taxon>
        <taxon>Steinernematidae</taxon>
        <taxon>Steinernema</taxon>
    </lineage>
</organism>
<feature type="transmembrane region" description="Helical" evidence="1">
    <location>
        <begin position="87"/>
        <end position="109"/>
    </location>
</feature>
<accession>A0A1I7Z9Z4</accession>
<keyword evidence="1" id="KW-0472">Membrane</keyword>
<feature type="transmembrane region" description="Helical" evidence="1">
    <location>
        <begin position="6"/>
        <end position="29"/>
    </location>
</feature>
<evidence type="ECO:0000256" key="1">
    <source>
        <dbReference type="SAM" id="Phobius"/>
    </source>
</evidence>
<feature type="transmembrane region" description="Helical" evidence="1">
    <location>
        <begin position="178"/>
        <end position="200"/>
    </location>
</feature>
<keyword evidence="2" id="KW-1185">Reference proteome</keyword>
<feature type="transmembrane region" description="Helical" evidence="1">
    <location>
        <begin position="212"/>
        <end position="229"/>
    </location>
</feature>
<dbReference type="SUPFAM" id="SSF81321">
    <property type="entry name" value="Family A G protein-coupled receptor-like"/>
    <property type="match status" value="1"/>
</dbReference>
<reference evidence="3" key="1">
    <citation type="submission" date="2016-11" db="UniProtKB">
        <authorList>
            <consortium name="WormBaseParasite"/>
        </authorList>
    </citation>
    <scope>IDENTIFICATION</scope>
</reference>
<proteinExistence type="predicted"/>
<dbReference type="Gene3D" id="1.20.1070.10">
    <property type="entry name" value="Rhodopsin 7-helix transmembrane proteins"/>
    <property type="match status" value="1"/>
</dbReference>